<reference evidence="1 2" key="1">
    <citation type="submission" date="2018-10" db="EMBL/GenBank/DDBJ databases">
        <title>Fifty Aureobasidium pullulans genomes reveal a recombining polyextremotolerant generalist.</title>
        <authorList>
            <person name="Gostincar C."/>
            <person name="Turk M."/>
            <person name="Zajc J."/>
            <person name="Gunde-Cimerman N."/>
        </authorList>
    </citation>
    <scope>NUCLEOTIDE SEQUENCE [LARGE SCALE GENOMIC DNA]</scope>
    <source>
        <strain evidence="1 2">EXF-9785</strain>
    </source>
</reference>
<evidence type="ECO:0000313" key="2">
    <source>
        <dbReference type="Proteomes" id="UP000308953"/>
    </source>
</evidence>
<protein>
    <submittedName>
        <fullName evidence="1">Uncharacterized protein</fullName>
    </submittedName>
</protein>
<organism evidence="1 2">
    <name type="scientific">Aureobasidium pullulans</name>
    <name type="common">Black yeast</name>
    <name type="synonym">Pullularia pullulans</name>
    <dbReference type="NCBI Taxonomy" id="5580"/>
    <lineage>
        <taxon>Eukaryota</taxon>
        <taxon>Fungi</taxon>
        <taxon>Dikarya</taxon>
        <taxon>Ascomycota</taxon>
        <taxon>Pezizomycotina</taxon>
        <taxon>Dothideomycetes</taxon>
        <taxon>Dothideomycetidae</taxon>
        <taxon>Dothideales</taxon>
        <taxon>Saccotheciaceae</taxon>
        <taxon>Aureobasidium</taxon>
    </lineage>
</organism>
<sequence length="228" mass="25882">MIRPRNHYLERRVDDSKGYSPMSVLAWRSCRVSNSALCTNAAFLLDIPKPCTTTTAGMKSTNELLMELAYDMYLSEEMTYNFRHEVIEVICLGKDYDVHEQTNTASVQLMRRVKLKALQLLSTINQKLSLLPLVIQNSKQLKDCISITLAAVKAFCLAAEEAMVLPTVVQDDNTYDKRRAIFAAKLKKELDGQALWASLDPMCTELKKAESMIKKIRFHECIRAGRQA</sequence>
<name>A0A4S9EHC1_AURPU</name>
<dbReference type="EMBL" id="QZAV01000239">
    <property type="protein sequence ID" value="THX33480.1"/>
    <property type="molecule type" value="Genomic_DNA"/>
</dbReference>
<proteinExistence type="predicted"/>
<comment type="caution">
    <text evidence="1">The sequence shown here is derived from an EMBL/GenBank/DDBJ whole genome shotgun (WGS) entry which is preliminary data.</text>
</comment>
<accession>A0A4S9EHC1</accession>
<gene>
    <name evidence="1" type="ORF">D6D10_07829</name>
</gene>
<dbReference type="Proteomes" id="UP000308953">
    <property type="component" value="Unassembled WGS sequence"/>
</dbReference>
<dbReference type="AlphaFoldDB" id="A0A4S9EHC1"/>
<evidence type="ECO:0000313" key="1">
    <source>
        <dbReference type="EMBL" id="THX33480.1"/>
    </source>
</evidence>